<comment type="caution">
    <text evidence="2">The sequence shown here is derived from an EMBL/GenBank/DDBJ whole genome shotgun (WGS) entry which is preliminary data.</text>
</comment>
<gene>
    <name evidence="2" type="ORF">ACFOGJ_12550</name>
</gene>
<dbReference type="EMBL" id="JBHRTR010000027">
    <property type="protein sequence ID" value="MFC3228069.1"/>
    <property type="molecule type" value="Genomic_DNA"/>
</dbReference>
<reference evidence="3" key="1">
    <citation type="journal article" date="2019" name="Int. J. Syst. Evol. Microbiol.">
        <title>The Global Catalogue of Microorganisms (GCM) 10K type strain sequencing project: providing services to taxonomists for standard genome sequencing and annotation.</title>
        <authorList>
            <consortium name="The Broad Institute Genomics Platform"/>
            <consortium name="The Broad Institute Genome Sequencing Center for Infectious Disease"/>
            <person name="Wu L."/>
            <person name="Ma J."/>
        </authorList>
    </citation>
    <scope>NUCLEOTIDE SEQUENCE [LARGE SCALE GENOMIC DNA]</scope>
    <source>
        <strain evidence="3">KCTC 42964</strain>
    </source>
</reference>
<organism evidence="2 3">
    <name type="scientific">Marinibaculum pumilum</name>
    <dbReference type="NCBI Taxonomy" id="1766165"/>
    <lineage>
        <taxon>Bacteria</taxon>
        <taxon>Pseudomonadati</taxon>
        <taxon>Pseudomonadota</taxon>
        <taxon>Alphaproteobacteria</taxon>
        <taxon>Rhodospirillales</taxon>
        <taxon>Rhodospirillaceae</taxon>
        <taxon>Marinibaculum</taxon>
    </lineage>
</organism>
<protein>
    <submittedName>
        <fullName evidence="2">Zinc-finger domain-containing protein</fullName>
    </submittedName>
</protein>
<keyword evidence="2" id="KW-0862">Zinc</keyword>
<evidence type="ECO:0000313" key="2">
    <source>
        <dbReference type="EMBL" id="MFC3228069.1"/>
    </source>
</evidence>
<evidence type="ECO:0000259" key="1">
    <source>
        <dbReference type="Pfam" id="PF10276"/>
    </source>
</evidence>
<dbReference type="InterPro" id="IPR019401">
    <property type="entry name" value="Znf_CHCC"/>
</dbReference>
<keyword evidence="2" id="KW-0479">Metal-binding</keyword>
<evidence type="ECO:0000313" key="3">
    <source>
        <dbReference type="Proteomes" id="UP001595528"/>
    </source>
</evidence>
<dbReference type="Pfam" id="PF10276">
    <property type="entry name" value="zf-CHCC"/>
    <property type="match status" value="1"/>
</dbReference>
<sequence length="67" mass="7069">MEPLETIDVDDHVVACDGGGSALGHPRVYLNMGAAHYTDCPYCGRRYKLRGHAVEAPAAVEPEGSAA</sequence>
<keyword evidence="2" id="KW-0863">Zinc-finger</keyword>
<name>A0ABV7L0X1_9PROT</name>
<proteinExistence type="predicted"/>
<dbReference type="RefSeq" id="WP_379900828.1">
    <property type="nucleotide sequence ID" value="NZ_JBHRTR010000027.1"/>
</dbReference>
<dbReference type="GO" id="GO:0008270">
    <property type="term" value="F:zinc ion binding"/>
    <property type="evidence" value="ECO:0007669"/>
    <property type="project" value="UniProtKB-KW"/>
</dbReference>
<keyword evidence="3" id="KW-1185">Reference proteome</keyword>
<dbReference type="Proteomes" id="UP001595528">
    <property type="component" value="Unassembled WGS sequence"/>
</dbReference>
<feature type="domain" description="Zinc finger CHCC-type" evidence="1">
    <location>
        <begin position="12"/>
        <end position="47"/>
    </location>
</feature>
<dbReference type="Gene3D" id="2.60.260.40">
    <property type="entry name" value="q5lls5 like domains"/>
    <property type="match status" value="1"/>
</dbReference>
<accession>A0ABV7L0X1</accession>